<proteinExistence type="predicted"/>
<keyword evidence="1" id="KW-0732">Signal</keyword>
<dbReference type="AlphaFoldDB" id="A0A016VTT3"/>
<organism evidence="2 3">
    <name type="scientific">Ancylostoma ceylanicum</name>
    <dbReference type="NCBI Taxonomy" id="53326"/>
    <lineage>
        <taxon>Eukaryota</taxon>
        <taxon>Metazoa</taxon>
        <taxon>Ecdysozoa</taxon>
        <taxon>Nematoda</taxon>
        <taxon>Chromadorea</taxon>
        <taxon>Rhabditida</taxon>
        <taxon>Rhabditina</taxon>
        <taxon>Rhabditomorpha</taxon>
        <taxon>Strongyloidea</taxon>
        <taxon>Ancylostomatidae</taxon>
        <taxon>Ancylostomatinae</taxon>
        <taxon>Ancylostoma</taxon>
    </lineage>
</organism>
<feature type="signal peptide" evidence="1">
    <location>
        <begin position="1"/>
        <end position="23"/>
    </location>
</feature>
<reference evidence="3" key="1">
    <citation type="journal article" date="2015" name="Nat. Genet.">
        <title>The genome and transcriptome of the zoonotic hookworm Ancylostoma ceylanicum identify infection-specific gene families.</title>
        <authorList>
            <person name="Schwarz E.M."/>
            <person name="Hu Y."/>
            <person name="Antoshechkin I."/>
            <person name="Miller M.M."/>
            <person name="Sternberg P.W."/>
            <person name="Aroian R.V."/>
        </authorList>
    </citation>
    <scope>NUCLEOTIDE SEQUENCE</scope>
    <source>
        <strain evidence="3">HY135</strain>
    </source>
</reference>
<feature type="chain" id="PRO_5001489896" description="SCP domain-containing protein" evidence="1">
    <location>
        <begin position="24"/>
        <end position="153"/>
    </location>
</feature>
<evidence type="ECO:0000313" key="2">
    <source>
        <dbReference type="EMBL" id="EYC30989.1"/>
    </source>
</evidence>
<comment type="caution">
    <text evidence="2">The sequence shown here is derived from an EMBL/GenBank/DDBJ whole genome shotgun (WGS) entry which is preliminary data.</text>
</comment>
<evidence type="ECO:0000313" key="3">
    <source>
        <dbReference type="Proteomes" id="UP000024635"/>
    </source>
</evidence>
<evidence type="ECO:0008006" key="4">
    <source>
        <dbReference type="Google" id="ProtNLM"/>
    </source>
</evidence>
<gene>
    <name evidence="2" type="primary">Acey_s0004.g1889</name>
    <name evidence="2" type="synonym">ASPR-s0004.g1889</name>
    <name evidence="2" type="ORF">Y032_0004g1889</name>
</gene>
<sequence length="153" mass="17397">MAALTFTWMVFCVLPHLLSVAAPVRPRHGGENIPDCSLLGEKALGHGTRRHIVKRFARSNLAMRYDCNLEGFAFLELANHSYFKENLDIVTTTFERADADDFDIFGFIHNATSAWSASLNKMKSRTSYGCNYAKSIEGRYRLMCLYIRCWNGC</sequence>
<dbReference type="EMBL" id="JARK01001340">
    <property type="protein sequence ID" value="EYC30989.1"/>
    <property type="molecule type" value="Genomic_DNA"/>
</dbReference>
<dbReference type="Pfam" id="PF17641">
    <property type="entry name" value="ASPRs"/>
    <property type="match status" value="1"/>
</dbReference>
<name>A0A016VTT3_9BILA</name>
<dbReference type="Proteomes" id="UP000024635">
    <property type="component" value="Unassembled WGS sequence"/>
</dbReference>
<accession>A0A016VTT3</accession>
<dbReference type="InterPro" id="IPR035109">
    <property type="entry name" value="ASPR"/>
</dbReference>
<evidence type="ECO:0000256" key="1">
    <source>
        <dbReference type="SAM" id="SignalP"/>
    </source>
</evidence>
<dbReference type="OrthoDB" id="10538288at2759"/>
<protein>
    <recommendedName>
        <fullName evidence="4">SCP domain-containing protein</fullName>
    </recommendedName>
</protein>
<keyword evidence="3" id="KW-1185">Reference proteome</keyword>